<sequence length="47" mass="5222">MKQRQRQLGSIALNPASLNAGFALSMERTPKPHLRNGFRSARIACRA</sequence>
<dbReference type="EMBL" id="AMCW01000100">
    <property type="protein sequence ID" value="EKK01260.1"/>
    <property type="molecule type" value="Genomic_DNA"/>
</dbReference>
<organism evidence="1 2">
    <name type="scientific">Rhodopirellula baltica SH28</name>
    <dbReference type="NCBI Taxonomy" id="993517"/>
    <lineage>
        <taxon>Bacteria</taxon>
        <taxon>Pseudomonadati</taxon>
        <taxon>Planctomycetota</taxon>
        <taxon>Planctomycetia</taxon>
        <taxon>Pirellulales</taxon>
        <taxon>Pirellulaceae</taxon>
        <taxon>Rhodopirellula</taxon>
    </lineage>
</organism>
<dbReference type="PATRIC" id="fig|993517.3.peg.3791"/>
<dbReference type="Proteomes" id="UP000007993">
    <property type="component" value="Unassembled WGS sequence"/>
</dbReference>
<evidence type="ECO:0000313" key="1">
    <source>
        <dbReference type="EMBL" id="EKK01260.1"/>
    </source>
</evidence>
<dbReference type="AlphaFoldDB" id="K5CCM3"/>
<reference evidence="1 2" key="1">
    <citation type="journal article" date="2013" name="Mar. Genomics">
        <title>Expression of sulfatases in Rhodopirellula baltica and the diversity of sulfatases in the genus Rhodopirellula.</title>
        <authorList>
            <person name="Wegner C.E."/>
            <person name="Richter-Heitmann T."/>
            <person name="Klindworth A."/>
            <person name="Klockow C."/>
            <person name="Richter M."/>
            <person name="Achstetter T."/>
            <person name="Glockner F.O."/>
            <person name="Harder J."/>
        </authorList>
    </citation>
    <scope>NUCLEOTIDE SEQUENCE [LARGE SCALE GENOMIC DNA]</scope>
    <source>
        <strain evidence="1 2">SH28</strain>
    </source>
</reference>
<gene>
    <name evidence="1" type="ORF">RBSH_03500</name>
</gene>
<name>K5CCM3_RHOBT</name>
<protein>
    <submittedName>
        <fullName evidence="1">Uncharacterized protein</fullName>
    </submittedName>
</protein>
<evidence type="ECO:0000313" key="2">
    <source>
        <dbReference type="Proteomes" id="UP000007993"/>
    </source>
</evidence>
<proteinExistence type="predicted"/>
<accession>K5CCM3</accession>
<comment type="caution">
    <text evidence="1">The sequence shown here is derived from an EMBL/GenBank/DDBJ whole genome shotgun (WGS) entry which is preliminary data.</text>
</comment>